<keyword evidence="2" id="KW-0378">Hydrolase</keyword>
<feature type="domain" description="Phospholipase/carboxylesterase/thioesterase" evidence="3">
    <location>
        <begin position="63"/>
        <end position="269"/>
    </location>
</feature>
<reference evidence="4 5" key="1">
    <citation type="submission" date="2016-10" db="EMBL/GenBank/DDBJ databases">
        <authorList>
            <person name="de Groot N.N."/>
        </authorList>
    </citation>
    <scope>NUCLEOTIDE SEQUENCE [LARGE SCALE GENOMIC DNA]</scope>
    <source>
        <strain evidence="4 5">Nv1</strain>
    </source>
</reference>
<dbReference type="Proteomes" id="UP000198620">
    <property type="component" value="Unassembled WGS sequence"/>
</dbReference>
<dbReference type="SUPFAM" id="SSF53474">
    <property type="entry name" value="alpha/beta-Hydrolases"/>
    <property type="match status" value="1"/>
</dbReference>
<dbReference type="InterPro" id="IPR029058">
    <property type="entry name" value="AB_hydrolase_fold"/>
</dbReference>
<dbReference type="Gene3D" id="3.40.50.1820">
    <property type="entry name" value="alpha/beta hydrolase"/>
    <property type="match status" value="1"/>
</dbReference>
<dbReference type="InterPro" id="IPR003140">
    <property type="entry name" value="PLipase/COase/thioEstase"/>
</dbReference>
<sequence>MNSVSPQGLPQFDRQAVASRGCQSSCKKLRELLIALPYRLSLLQMTTVSPALLPAIEVETGPHPTHTVLWLHGLGADGGDFVPIVNELELPSAMHIRFLFPHAPMRSVSINRGMVMRAWYDYDMVDLNLGLQENMASLNESQQAIEALIAREKQRGIQPERIVLAGFSQGGALALQAGLRYPEKLAGILVLSAYLPAPRTLASDANRANLTTSIFMAHGNSDMVIPMIVAAASKQQLAESGYAVEWHEYRMAHTVCREELADIGKWLKQILI</sequence>
<evidence type="ECO:0000256" key="1">
    <source>
        <dbReference type="ARBA" id="ARBA00006499"/>
    </source>
</evidence>
<accession>A0A1H7GB31</accession>
<dbReference type="GO" id="GO:0016787">
    <property type="term" value="F:hydrolase activity"/>
    <property type="evidence" value="ECO:0007669"/>
    <property type="project" value="UniProtKB-KW"/>
</dbReference>
<dbReference type="EMBL" id="FOBH01000001">
    <property type="protein sequence ID" value="SEK35349.1"/>
    <property type="molecule type" value="Genomic_DNA"/>
</dbReference>
<dbReference type="InterPro" id="IPR050565">
    <property type="entry name" value="LYPA1-2/EST-like"/>
</dbReference>
<keyword evidence="5" id="KW-1185">Reference proteome</keyword>
<dbReference type="RefSeq" id="WP_342707143.1">
    <property type="nucleotide sequence ID" value="NZ_FOBH01000001.1"/>
</dbReference>
<organism evidence="4 5">
    <name type="scientific">Nitrosovibrio tenuis</name>
    <dbReference type="NCBI Taxonomy" id="1233"/>
    <lineage>
        <taxon>Bacteria</taxon>
        <taxon>Pseudomonadati</taxon>
        <taxon>Pseudomonadota</taxon>
        <taxon>Betaproteobacteria</taxon>
        <taxon>Nitrosomonadales</taxon>
        <taxon>Nitrosomonadaceae</taxon>
        <taxon>Nitrosovibrio</taxon>
    </lineage>
</organism>
<protein>
    <submittedName>
        <fullName evidence="4">Phospholipase/carboxylesterase</fullName>
    </submittedName>
</protein>
<gene>
    <name evidence="4" type="ORF">SAMN05216387_101230</name>
</gene>
<evidence type="ECO:0000256" key="2">
    <source>
        <dbReference type="ARBA" id="ARBA00022801"/>
    </source>
</evidence>
<evidence type="ECO:0000313" key="4">
    <source>
        <dbReference type="EMBL" id="SEK35349.1"/>
    </source>
</evidence>
<comment type="similarity">
    <text evidence="1">Belongs to the AB hydrolase superfamily. AB hydrolase 2 family.</text>
</comment>
<dbReference type="AlphaFoldDB" id="A0A1H7GB31"/>
<dbReference type="PANTHER" id="PTHR10655:SF17">
    <property type="entry name" value="LYSOPHOSPHOLIPASE-LIKE PROTEIN 1"/>
    <property type="match status" value="1"/>
</dbReference>
<dbReference type="STRING" id="1233.SAMN05216387_101230"/>
<proteinExistence type="inferred from homology"/>
<evidence type="ECO:0000313" key="5">
    <source>
        <dbReference type="Proteomes" id="UP000198620"/>
    </source>
</evidence>
<name>A0A1H7GB31_9PROT</name>
<dbReference type="PANTHER" id="PTHR10655">
    <property type="entry name" value="LYSOPHOSPHOLIPASE-RELATED"/>
    <property type="match status" value="1"/>
</dbReference>
<evidence type="ECO:0000259" key="3">
    <source>
        <dbReference type="Pfam" id="PF02230"/>
    </source>
</evidence>
<dbReference type="Pfam" id="PF02230">
    <property type="entry name" value="Abhydrolase_2"/>
    <property type="match status" value="1"/>
</dbReference>